<evidence type="ECO:0000313" key="3">
    <source>
        <dbReference type="Proteomes" id="UP000746471"/>
    </source>
</evidence>
<dbReference type="Pfam" id="PF06196">
    <property type="entry name" value="DUF997"/>
    <property type="match status" value="1"/>
</dbReference>
<reference evidence="2 3" key="1">
    <citation type="submission" date="2021-05" db="EMBL/GenBank/DDBJ databases">
        <title>Fusibacter ferrireducens sp. nov., an anaerobic, sulfur- and Fe-reducing bacterium isolated from the mangrove sediment.</title>
        <authorList>
            <person name="Qiu D."/>
        </authorList>
    </citation>
    <scope>NUCLEOTIDE SEQUENCE [LARGE SCALE GENOMIC DNA]</scope>
    <source>
        <strain evidence="2 3">DSM 12116</strain>
    </source>
</reference>
<dbReference type="InterPro" id="IPR010398">
    <property type="entry name" value="DUF997"/>
</dbReference>
<accession>A0ABS5PR96</accession>
<sequence length="92" mass="10870">MNFKEKNRQINKEAKITVGLYVFFFIWWFAFAYGLGLRDISEYTYILGFPAWFFYSCILGYVVISALLAFVVKKYFKDIDFDDNNGEDKNNG</sequence>
<dbReference type="RefSeq" id="WP_213237539.1">
    <property type="nucleotide sequence ID" value="NZ_JAHBCL010000023.1"/>
</dbReference>
<proteinExistence type="predicted"/>
<feature type="transmembrane region" description="Helical" evidence="1">
    <location>
        <begin position="49"/>
        <end position="72"/>
    </location>
</feature>
<organism evidence="2 3">
    <name type="scientific">Fusibacter paucivorans</name>
    <dbReference type="NCBI Taxonomy" id="76009"/>
    <lineage>
        <taxon>Bacteria</taxon>
        <taxon>Bacillati</taxon>
        <taxon>Bacillota</taxon>
        <taxon>Clostridia</taxon>
        <taxon>Eubacteriales</taxon>
        <taxon>Eubacteriales Family XII. Incertae Sedis</taxon>
        <taxon>Fusibacter</taxon>
    </lineage>
</organism>
<dbReference type="Proteomes" id="UP000746471">
    <property type="component" value="Unassembled WGS sequence"/>
</dbReference>
<dbReference type="EMBL" id="JAHBCL010000023">
    <property type="protein sequence ID" value="MBS7527680.1"/>
    <property type="molecule type" value="Genomic_DNA"/>
</dbReference>
<keyword evidence="3" id="KW-1185">Reference proteome</keyword>
<comment type="caution">
    <text evidence="2">The sequence shown here is derived from an EMBL/GenBank/DDBJ whole genome shotgun (WGS) entry which is preliminary data.</text>
</comment>
<gene>
    <name evidence="2" type="ORF">KHM83_13420</name>
</gene>
<name>A0ABS5PR96_9FIRM</name>
<dbReference type="PANTHER" id="PTHR39174:SF1">
    <property type="entry name" value="INNER MEMBRANE PROTEIN"/>
    <property type="match status" value="1"/>
</dbReference>
<keyword evidence="1" id="KW-1133">Transmembrane helix</keyword>
<protein>
    <submittedName>
        <fullName evidence="2">YhdT family protein</fullName>
    </submittedName>
</protein>
<evidence type="ECO:0000256" key="1">
    <source>
        <dbReference type="SAM" id="Phobius"/>
    </source>
</evidence>
<evidence type="ECO:0000313" key="2">
    <source>
        <dbReference type="EMBL" id="MBS7527680.1"/>
    </source>
</evidence>
<feature type="transmembrane region" description="Helical" evidence="1">
    <location>
        <begin position="20"/>
        <end position="37"/>
    </location>
</feature>
<keyword evidence="1" id="KW-0472">Membrane</keyword>
<dbReference type="PANTHER" id="PTHR39174">
    <property type="entry name" value="INNER MEMBRANE PROTEIN-RELATED"/>
    <property type="match status" value="1"/>
</dbReference>
<keyword evidence="1" id="KW-0812">Transmembrane</keyword>